<dbReference type="GO" id="GO:0036503">
    <property type="term" value="P:ERAD pathway"/>
    <property type="evidence" value="ECO:0007669"/>
    <property type="project" value="TreeGrafter"/>
</dbReference>
<feature type="transmembrane region" description="Helical" evidence="14">
    <location>
        <begin position="1028"/>
        <end position="1046"/>
    </location>
</feature>
<dbReference type="EMBL" id="MU002280">
    <property type="protein sequence ID" value="KAF2787779.1"/>
    <property type="molecule type" value="Genomic_DNA"/>
</dbReference>
<feature type="transmembrane region" description="Helical" evidence="14">
    <location>
        <begin position="272"/>
        <end position="297"/>
    </location>
</feature>
<feature type="compositionally biased region" description="Basic and acidic residues" evidence="13">
    <location>
        <begin position="559"/>
        <end position="578"/>
    </location>
</feature>
<evidence type="ECO:0000256" key="13">
    <source>
        <dbReference type="SAM" id="MobiDB-lite"/>
    </source>
</evidence>
<feature type="compositionally biased region" description="Basic and acidic residues" evidence="13">
    <location>
        <begin position="660"/>
        <end position="685"/>
    </location>
</feature>
<dbReference type="Gene3D" id="3.30.40.10">
    <property type="entry name" value="Zinc/RING finger domain, C3HC4 (zinc finger)"/>
    <property type="match status" value="1"/>
</dbReference>
<feature type="transmembrane region" description="Helical" evidence="14">
    <location>
        <begin position="1571"/>
        <end position="1590"/>
    </location>
</feature>
<reference evidence="16" key="1">
    <citation type="journal article" date="2020" name="Stud. Mycol.">
        <title>101 Dothideomycetes genomes: a test case for predicting lifestyles and emergence of pathogens.</title>
        <authorList>
            <person name="Haridas S."/>
            <person name="Albert R."/>
            <person name="Binder M."/>
            <person name="Bloem J."/>
            <person name="Labutti K."/>
            <person name="Salamov A."/>
            <person name="Andreopoulos B."/>
            <person name="Baker S."/>
            <person name="Barry K."/>
            <person name="Bills G."/>
            <person name="Bluhm B."/>
            <person name="Cannon C."/>
            <person name="Castanera R."/>
            <person name="Culley D."/>
            <person name="Daum C."/>
            <person name="Ezra D."/>
            <person name="Gonzalez J."/>
            <person name="Henrissat B."/>
            <person name="Kuo A."/>
            <person name="Liang C."/>
            <person name="Lipzen A."/>
            <person name="Lutzoni F."/>
            <person name="Magnuson J."/>
            <person name="Mondo S."/>
            <person name="Nolan M."/>
            <person name="Ohm R."/>
            <person name="Pangilinan J."/>
            <person name="Park H.-J."/>
            <person name="Ramirez L."/>
            <person name="Alfaro M."/>
            <person name="Sun H."/>
            <person name="Tritt A."/>
            <person name="Yoshinaga Y."/>
            <person name="Zwiers L.-H."/>
            <person name="Turgeon B."/>
            <person name="Goodwin S."/>
            <person name="Spatafora J."/>
            <person name="Crous P."/>
            <person name="Grigoriev I."/>
        </authorList>
    </citation>
    <scope>NUCLEOTIDE SEQUENCE</scope>
    <source>
        <strain evidence="16">CBS 109.77</strain>
    </source>
</reference>
<keyword evidence="6 14" id="KW-0812">Transmembrane</keyword>
<feature type="compositionally biased region" description="Acidic residues" evidence="13">
    <location>
        <begin position="325"/>
        <end position="345"/>
    </location>
</feature>
<dbReference type="Proteomes" id="UP000799757">
    <property type="component" value="Unassembled WGS sequence"/>
</dbReference>
<evidence type="ECO:0000256" key="11">
    <source>
        <dbReference type="ARBA" id="ARBA00022989"/>
    </source>
</evidence>
<proteinExistence type="predicted"/>
<keyword evidence="12 14" id="KW-0472">Membrane</keyword>
<evidence type="ECO:0000313" key="16">
    <source>
        <dbReference type="EMBL" id="KAF2787779.1"/>
    </source>
</evidence>
<evidence type="ECO:0000256" key="4">
    <source>
        <dbReference type="ARBA" id="ARBA00012483"/>
    </source>
</evidence>
<keyword evidence="10" id="KW-0862">Zinc</keyword>
<feature type="transmembrane region" description="Helical" evidence="14">
    <location>
        <begin position="1483"/>
        <end position="1506"/>
    </location>
</feature>
<feature type="transmembrane region" description="Helical" evidence="14">
    <location>
        <begin position="797"/>
        <end position="818"/>
    </location>
</feature>
<feature type="region of interest" description="Disordered" evidence="13">
    <location>
        <begin position="322"/>
        <end position="349"/>
    </location>
</feature>
<sequence>MDDDPVTREQLPLPEFDLSRLDKEDADTCRICRGEGTADEPLFYPCKCSGSIKYVHQECLMEWLSHSQKKYCELCKTSFRFTKLYHPGMPNRIPTSVFIRRAAVHVLKMLVTWCRAVLVASVWLIILPCCMRIIWRSLFWVGDGGWSRDVYPDPVDNAQEDSPTSPWDLETIRSAIESAKAANTSVSLPLPSLLMPFSHTLNMSAGEPTIWTFMKRVFFGFAYPISDLAASSGANSTNSNATTTTHVLQTRYQSLLSDVSFFKWFPSEAANIFLVDVIEGQIITLLVVVAFILIFLIREWVVQQQPVVNMVALDGNAAVDRDPEHAEDDFEDELDQHEADDEEEGERVYNNLPHEADDDAVENEDELPVQPDVHVRRSSFTQRNRQVMFRAWQNNRELPEDLRNVLKEGSAEEFTMFLESMPLEASIELKERLVELSMGTLWDRPDATMNEDEEYNAREQTEAAVPHASSSGTSVSRGQASSLLGYAEVTQEAAELESPSYRQRPNMPKRDRSFIATEIRRSLEEGNSWSFANAPQMSEEGSQQPGDEDLPVFLEEETSVGKDQDAGSDKEQDSEHSSESWQQVLDMVADDNADGTEESEPSKDKGKAKAVEESPDRSLSDGMWTPPPGPEGELPDPVTDNNEARIETATSNQSVSGSDSSRRYPDTEEQQHPEDLEVGPERELVRPVAGPPPRLMDRVLDWLFGDIAPGIHAAEDGANDEHVIQDLANEAPFVPFVAHEPREAPNPPIQDPEVAAAAAQAGIDLNDQDAIDDAEDLEGIMELIGMQGPLAGLFQNAMFSAVLISATLACAVWLPYLWGKVVLLLVGSPISFLIKIPLRIIATLADLVVDGALFVGAGVVYWTTQFARLFIKLCTWGTLSNFVDGPIAFVSGPARSVAVSAMDRIAKLISSSSFVPHSDFFRLSVNSHIALRAIQNSTSHTLNQTGNIVAGLYEEAIADTPFATALRVIQQVPVALQGLVFSCVNETVALASWVWSSKPYQITLDFGLDRDATDTYAATEQWTAADRVITVFAGYAFFAIIGAIYLKRGSPICKSQQGRKIEAIVAEILQQAGGVLKVILIISIEMLAFPLYCGLLLDLALLPLFHNAGLYTRWQFTRESPWTSGFVHWFIGTCYMFHFALFVSMCRKILRKGVLYFIRDPDDPTFHPVRDVLERSVTTQLRKIAFSGLVYGGLVIICLGGVVWGLNSTTRGVLPINWSSKAPSLEFPLDLLFYNFLTPIMIRLYKPSDALHTISEWWFKTCARFLRLSHFLFGEKVKEEEGHHVRRTWSSWFAGEKGNPKKPVIGEDRKILAEDRGTRVYFMFDGKYVLAPASDSVRIPKGQPVFVEVDQFGARKDGKTDDGESQSLETTMVYIPPWFRIRVALFVLTIWMFAAATGVGATIIPLLFGRYLFSLLLPPTVEMNDIHAFSLGLYSLGTMGYGVYLVFKFISSLNESIPSPLSTIYTIVATVSRVGLRVLRLGYVWGSLVVVIPFLFAVVIELFFLMPLHAYLGPSEPHVVHLIQDWTLGFLYARLAARLVFTNRASRAARAFSLVIADGYLNPNVRAATRFFLLPVVAIFTVVIAFPSAFAFALNRTVFVGSSDVIKSQVWRFSFPLFGVGLAAVWAGREGISMLNRWRMVVRDEVYLIGERLHNFGERKAPPVTSANIVKV</sequence>
<comment type="catalytic activity">
    <reaction evidence="1">
        <text>S-ubiquitinyl-[E2 ubiquitin-conjugating enzyme]-L-cysteine + [acceptor protein]-L-lysine = [E2 ubiquitin-conjugating enzyme]-L-cysteine + N(6)-ubiquitinyl-[acceptor protein]-L-lysine.</text>
        <dbReference type="EC" id="2.3.2.27"/>
    </reaction>
</comment>
<feature type="transmembrane region" description="Helical" evidence="14">
    <location>
        <begin position="1126"/>
        <end position="1146"/>
    </location>
</feature>
<keyword evidence="11 14" id="KW-1133">Transmembrane helix</keyword>
<feature type="transmembrane region" description="Helical" evidence="14">
    <location>
        <begin position="1184"/>
        <end position="1207"/>
    </location>
</feature>
<feature type="transmembrane region" description="Helical" evidence="14">
    <location>
        <begin position="1518"/>
        <end position="1537"/>
    </location>
</feature>
<evidence type="ECO:0000256" key="6">
    <source>
        <dbReference type="ARBA" id="ARBA00022692"/>
    </source>
</evidence>
<dbReference type="GO" id="GO:0061630">
    <property type="term" value="F:ubiquitin protein ligase activity"/>
    <property type="evidence" value="ECO:0007669"/>
    <property type="project" value="UniProtKB-EC"/>
</dbReference>
<dbReference type="GO" id="GO:0008270">
    <property type="term" value="F:zinc ion binding"/>
    <property type="evidence" value="ECO:0007669"/>
    <property type="project" value="UniProtKB-KW"/>
</dbReference>
<keyword evidence="5" id="KW-0808">Transferase</keyword>
<feature type="region of interest" description="Disordered" evidence="13">
    <location>
        <begin position="526"/>
        <end position="692"/>
    </location>
</feature>
<dbReference type="SUPFAM" id="SSF57850">
    <property type="entry name" value="RING/U-box"/>
    <property type="match status" value="1"/>
</dbReference>
<evidence type="ECO:0000256" key="5">
    <source>
        <dbReference type="ARBA" id="ARBA00022679"/>
    </source>
</evidence>
<organism evidence="16 17">
    <name type="scientific">Melanomma pulvis-pyrius CBS 109.77</name>
    <dbReference type="NCBI Taxonomy" id="1314802"/>
    <lineage>
        <taxon>Eukaryota</taxon>
        <taxon>Fungi</taxon>
        <taxon>Dikarya</taxon>
        <taxon>Ascomycota</taxon>
        <taxon>Pezizomycotina</taxon>
        <taxon>Dothideomycetes</taxon>
        <taxon>Pleosporomycetidae</taxon>
        <taxon>Pleosporales</taxon>
        <taxon>Melanommataceae</taxon>
        <taxon>Melanomma</taxon>
    </lineage>
</organism>
<dbReference type="Pfam" id="PF23113">
    <property type="entry name" value="MARCHF6_C"/>
    <property type="match status" value="1"/>
</dbReference>
<feature type="transmembrane region" description="Helical" evidence="14">
    <location>
        <begin position="110"/>
        <end position="135"/>
    </location>
</feature>
<evidence type="ECO:0000256" key="12">
    <source>
        <dbReference type="ARBA" id="ARBA00023136"/>
    </source>
</evidence>
<gene>
    <name evidence="16" type="ORF">K505DRAFT_329426</name>
</gene>
<name>A0A6A6WUK1_9PLEO</name>
<dbReference type="FunFam" id="3.30.40.10:FF:000287">
    <property type="entry name" value="RING finger membrane protein"/>
    <property type="match status" value="1"/>
</dbReference>
<comment type="pathway">
    <text evidence="3">Protein modification; protein ubiquitination.</text>
</comment>
<feature type="transmembrane region" description="Helical" evidence="14">
    <location>
        <begin position="1383"/>
        <end position="1408"/>
    </location>
</feature>
<feature type="transmembrane region" description="Helical" evidence="14">
    <location>
        <begin position="1078"/>
        <end position="1106"/>
    </location>
</feature>
<protein>
    <recommendedName>
        <fullName evidence="4">RING-type E3 ubiquitin transferase</fullName>
        <ecNumber evidence="4">2.3.2.27</ecNumber>
    </recommendedName>
</protein>
<evidence type="ECO:0000256" key="9">
    <source>
        <dbReference type="ARBA" id="ARBA00022786"/>
    </source>
</evidence>
<keyword evidence="9" id="KW-0833">Ubl conjugation pathway</keyword>
<dbReference type="EC" id="2.3.2.27" evidence="4"/>
<evidence type="ECO:0000256" key="10">
    <source>
        <dbReference type="ARBA" id="ARBA00022833"/>
    </source>
</evidence>
<feature type="compositionally biased region" description="Acidic residues" evidence="13">
    <location>
        <begin position="546"/>
        <end position="558"/>
    </location>
</feature>
<feature type="transmembrane region" description="Helical" evidence="14">
    <location>
        <begin position="838"/>
        <end position="862"/>
    </location>
</feature>
<comment type="subcellular location">
    <subcellularLocation>
        <location evidence="2">Membrane</location>
        <topology evidence="2">Multi-pass membrane protein</topology>
    </subcellularLocation>
</comment>
<evidence type="ECO:0000256" key="2">
    <source>
        <dbReference type="ARBA" id="ARBA00004141"/>
    </source>
</evidence>
<evidence type="ECO:0000313" key="17">
    <source>
        <dbReference type="Proteomes" id="UP000799757"/>
    </source>
</evidence>
<feature type="compositionally biased region" description="Polar residues" evidence="13">
    <location>
        <begin position="648"/>
        <end position="659"/>
    </location>
</feature>
<feature type="transmembrane region" description="Helical" evidence="14">
    <location>
        <begin position="1610"/>
        <end position="1628"/>
    </location>
</feature>
<feature type="transmembrane region" description="Helical" evidence="14">
    <location>
        <begin position="1227"/>
        <end position="1245"/>
    </location>
</feature>
<dbReference type="PROSITE" id="PS51292">
    <property type="entry name" value="ZF_RING_CH"/>
    <property type="match status" value="1"/>
</dbReference>
<feature type="transmembrane region" description="Helical" evidence="14">
    <location>
        <begin position="1428"/>
        <end position="1447"/>
    </location>
</feature>
<evidence type="ECO:0000256" key="7">
    <source>
        <dbReference type="ARBA" id="ARBA00022723"/>
    </source>
</evidence>
<dbReference type="OrthoDB" id="1108038at2759"/>
<feature type="compositionally biased region" description="Acidic residues" evidence="13">
    <location>
        <begin position="588"/>
        <end position="599"/>
    </location>
</feature>
<feature type="domain" description="RING-CH-type" evidence="15">
    <location>
        <begin position="21"/>
        <end position="82"/>
    </location>
</feature>
<evidence type="ECO:0000256" key="14">
    <source>
        <dbReference type="SAM" id="Phobius"/>
    </source>
</evidence>
<feature type="compositionally biased region" description="Polar residues" evidence="13">
    <location>
        <begin position="526"/>
        <end position="545"/>
    </location>
</feature>
<keyword evidence="8" id="KW-0863">Zinc-finger</keyword>
<keyword evidence="7" id="KW-0479">Metal-binding</keyword>
<accession>A0A6A6WUK1</accession>
<keyword evidence="17" id="KW-1185">Reference proteome</keyword>
<dbReference type="SMART" id="SM00744">
    <property type="entry name" value="RINGv"/>
    <property type="match status" value="1"/>
</dbReference>
<feature type="region of interest" description="Disordered" evidence="13">
    <location>
        <begin position="444"/>
        <end position="479"/>
    </location>
</feature>
<evidence type="ECO:0000256" key="1">
    <source>
        <dbReference type="ARBA" id="ARBA00000900"/>
    </source>
</evidence>
<dbReference type="CDD" id="cd16702">
    <property type="entry name" value="RING_CH-C4HC3_MARCH6"/>
    <property type="match status" value="1"/>
</dbReference>
<evidence type="ECO:0000256" key="3">
    <source>
        <dbReference type="ARBA" id="ARBA00004906"/>
    </source>
</evidence>
<dbReference type="Pfam" id="PF12906">
    <property type="entry name" value="RINGv"/>
    <property type="match status" value="1"/>
</dbReference>
<feature type="transmembrane region" description="Helical" evidence="14">
    <location>
        <begin position="974"/>
        <end position="995"/>
    </location>
</feature>
<feature type="region of interest" description="Disordered" evidence="13">
    <location>
        <begin position="493"/>
        <end position="512"/>
    </location>
</feature>
<evidence type="ECO:0000256" key="8">
    <source>
        <dbReference type="ARBA" id="ARBA00022771"/>
    </source>
</evidence>
<dbReference type="GO" id="GO:0005789">
    <property type="term" value="C:endoplasmic reticulum membrane"/>
    <property type="evidence" value="ECO:0007669"/>
    <property type="project" value="TreeGrafter"/>
</dbReference>
<feature type="compositionally biased region" description="Basic and acidic residues" evidence="13">
    <location>
        <begin position="600"/>
        <end position="619"/>
    </location>
</feature>
<dbReference type="InterPro" id="IPR011016">
    <property type="entry name" value="Znf_RING-CH"/>
</dbReference>
<dbReference type="PANTHER" id="PTHR13145">
    <property type="entry name" value="SSM4 PROTEIN"/>
    <property type="match status" value="1"/>
</dbReference>
<evidence type="ECO:0000259" key="15">
    <source>
        <dbReference type="PROSITE" id="PS51292"/>
    </source>
</evidence>
<dbReference type="InterPro" id="IPR056521">
    <property type="entry name" value="MARCHF6-like_C"/>
</dbReference>
<dbReference type="PANTHER" id="PTHR13145:SF0">
    <property type="entry name" value="E3 UBIQUITIN-PROTEIN LIGASE MARCHF6"/>
    <property type="match status" value="1"/>
</dbReference>
<dbReference type="InterPro" id="IPR013083">
    <property type="entry name" value="Znf_RING/FYVE/PHD"/>
</dbReference>
<feature type="compositionally biased region" description="Polar residues" evidence="13">
    <location>
        <begin position="468"/>
        <end position="479"/>
    </location>
</feature>